<feature type="transmembrane region" description="Helical" evidence="1">
    <location>
        <begin position="12"/>
        <end position="32"/>
    </location>
</feature>
<keyword evidence="1" id="KW-0472">Membrane</keyword>
<protein>
    <submittedName>
        <fullName evidence="2">Uncharacterized protein</fullName>
    </submittedName>
</protein>
<gene>
    <name evidence="2" type="ordered locus">SG1890</name>
</gene>
<dbReference type="KEGG" id="sgl:SG1890"/>
<dbReference type="BioCyc" id="SGLO343509:SGP1_RS28115-MONOMER"/>
<dbReference type="eggNOG" id="ENOG5033H6X">
    <property type="taxonomic scope" value="Bacteria"/>
</dbReference>
<evidence type="ECO:0000313" key="2">
    <source>
        <dbReference type="EMBL" id="BAE75165.1"/>
    </source>
</evidence>
<accession>Q2NRR0</accession>
<organism evidence="2 3">
    <name type="scientific">Sodalis glossinidius (strain morsitans)</name>
    <dbReference type="NCBI Taxonomy" id="343509"/>
    <lineage>
        <taxon>Bacteria</taxon>
        <taxon>Pseudomonadati</taxon>
        <taxon>Pseudomonadota</taxon>
        <taxon>Gammaproteobacteria</taxon>
        <taxon>Enterobacterales</taxon>
        <taxon>Bruguierivoracaceae</taxon>
        <taxon>Sodalis</taxon>
    </lineage>
</organism>
<dbReference type="AlphaFoldDB" id="Q2NRR0"/>
<evidence type="ECO:0000313" key="3">
    <source>
        <dbReference type="Proteomes" id="UP000001932"/>
    </source>
</evidence>
<sequence>MRPARFCMKDILLIAHYMIVLGAIGFMLYVFFNRLIDIIQQKRADDMRKAYQARKAALNAKLANVCRRKPMQPAYATLINELVQEYHTKRANLRAATATPPELQQQLDDDYAYRLSIGLEDALEDAYSAGDIDSARQIDRVIRRFYTGQGVVYAA</sequence>
<reference evidence="2 3" key="1">
    <citation type="journal article" date="2006" name="Genome Res.">
        <title>Massive genome erosion and functional adaptations provide insights into the symbiotic lifestyle of Sodalis glossinidius in the tsetse host.</title>
        <authorList>
            <person name="Toh H."/>
            <person name="Weiss B.L."/>
            <person name="Perkin S.A.H."/>
            <person name="Yamashita A."/>
            <person name="Oshima K."/>
            <person name="Hattori M."/>
            <person name="Aksoy S."/>
        </authorList>
    </citation>
    <scope>NUCLEOTIDE SEQUENCE [LARGE SCALE GENOMIC DNA]</scope>
    <source>
        <strain evidence="3">morsitans</strain>
    </source>
</reference>
<name>Q2NRR0_SODGM</name>
<proteinExistence type="predicted"/>
<evidence type="ECO:0000256" key="1">
    <source>
        <dbReference type="SAM" id="Phobius"/>
    </source>
</evidence>
<keyword evidence="3" id="KW-1185">Reference proteome</keyword>
<keyword evidence="1" id="KW-1133">Transmembrane helix</keyword>
<dbReference type="EMBL" id="AP008232">
    <property type="protein sequence ID" value="BAE75165.1"/>
    <property type="molecule type" value="Genomic_DNA"/>
</dbReference>
<dbReference type="HOGENOM" id="CLU_1757616_0_0_6"/>
<dbReference type="Proteomes" id="UP000001932">
    <property type="component" value="Chromosome"/>
</dbReference>
<keyword evidence="1" id="KW-0812">Transmembrane</keyword>